<evidence type="ECO:0000313" key="1">
    <source>
        <dbReference type="EMBL" id="DAD77715.1"/>
    </source>
</evidence>
<sequence>MFLFWFNSVGRLVCEDWPPLFCRIIRELC</sequence>
<dbReference type="EMBL" id="BK014831">
    <property type="protein sequence ID" value="DAD77715.1"/>
    <property type="molecule type" value="Genomic_DNA"/>
</dbReference>
<protein>
    <submittedName>
        <fullName evidence="1">Uncharacterized protein</fullName>
    </submittedName>
</protein>
<organism evidence="1">
    <name type="scientific">Siphoviridae sp. ctCOj19</name>
    <dbReference type="NCBI Taxonomy" id="2826193"/>
    <lineage>
        <taxon>Viruses</taxon>
        <taxon>Duplodnaviria</taxon>
        <taxon>Heunggongvirae</taxon>
        <taxon>Uroviricota</taxon>
        <taxon>Caudoviricetes</taxon>
    </lineage>
</organism>
<reference evidence="1" key="1">
    <citation type="journal article" date="2021" name="Proc. Natl. Acad. Sci. U.S.A.">
        <title>A Catalog of Tens of Thousands of Viruses from Human Metagenomes Reveals Hidden Associations with Chronic Diseases.</title>
        <authorList>
            <person name="Tisza M.J."/>
            <person name="Buck C.B."/>
        </authorList>
    </citation>
    <scope>NUCLEOTIDE SEQUENCE</scope>
    <source>
        <strain evidence="1">CtCOj19</strain>
    </source>
</reference>
<name>A0A8S5M6V5_9CAUD</name>
<accession>A0A8S5M6V5</accession>
<proteinExistence type="predicted"/>